<proteinExistence type="predicted"/>
<name>A0A7V7UTS5_9BACI</name>
<evidence type="ECO:0000313" key="2">
    <source>
        <dbReference type="Proteomes" id="UP000441354"/>
    </source>
</evidence>
<dbReference type="InterPro" id="IPR029033">
    <property type="entry name" value="His_PPase_superfam"/>
</dbReference>
<dbReference type="AlphaFoldDB" id="A0A7V7UTS5"/>
<gene>
    <name evidence="1" type="ORF">F7732_18750</name>
</gene>
<sequence>MTSQLYLVRHAHSDYTPDELRRPLSVRGYADAVRVTEVLKGERIDYVYSSPYRRALQTVEGIAEYIGKEILIEDNFKERTLAASPLEDFQAAITKVWRDEDFSWEGGESNRIAQQRGVNVTKQVLRRHPGKKVVIGTHGNLMALIMNYYNKDYGFDFWKSLDMPDIYLLTFFGENLINISRKQ</sequence>
<dbReference type="InterPro" id="IPR013078">
    <property type="entry name" value="His_Pase_superF_clade-1"/>
</dbReference>
<reference evidence="1 2" key="1">
    <citation type="journal article" date="2014" name="Arch. Microbiol.">
        <title>Bacillus mesophilum sp. nov., strain IITR-54T, a novel 4-chlorobiphenyl dechlorinating bacterium.</title>
        <authorList>
            <person name="Manickam N."/>
            <person name="Singh N.K."/>
            <person name="Bajaj A."/>
            <person name="Kumar R.M."/>
            <person name="Kaur G."/>
            <person name="Kaur N."/>
            <person name="Bala M."/>
            <person name="Kumar A."/>
            <person name="Mayilraj S."/>
        </authorList>
    </citation>
    <scope>NUCLEOTIDE SEQUENCE [LARGE SCALE GENOMIC DNA]</scope>
    <source>
        <strain evidence="1 2">IITR-54</strain>
    </source>
</reference>
<dbReference type="SMART" id="SM00855">
    <property type="entry name" value="PGAM"/>
    <property type="match status" value="1"/>
</dbReference>
<dbReference type="PANTHER" id="PTHR48100">
    <property type="entry name" value="BROAD-SPECIFICITY PHOSPHATASE YOR283W-RELATED"/>
    <property type="match status" value="1"/>
</dbReference>
<dbReference type="GO" id="GO:0005737">
    <property type="term" value="C:cytoplasm"/>
    <property type="evidence" value="ECO:0007669"/>
    <property type="project" value="TreeGrafter"/>
</dbReference>
<protein>
    <submittedName>
        <fullName evidence="1">Histidine phosphatase family protein</fullName>
    </submittedName>
</protein>
<accession>A0A7V7UTS5</accession>
<dbReference type="GO" id="GO:0016791">
    <property type="term" value="F:phosphatase activity"/>
    <property type="evidence" value="ECO:0007669"/>
    <property type="project" value="TreeGrafter"/>
</dbReference>
<dbReference type="SUPFAM" id="SSF53254">
    <property type="entry name" value="Phosphoglycerate mutase-like"/>
    <property type="match status" value="1"/>
</dbReference>
<dbReference type="CDD" id="cd07067">
    <property type="entry name" value="HP_PGM_like"/>
    <property type="match status" value="1"/>
</dbReference>
<comment type="caution">
    <text evidence="1">The sequence shown here is derived from an EMBL/GenBank/DDBJ whole genome shotgun (WGS) entry which is preliminary data.</text>
</comment>
<evidence type="ECO:0000313" key="1">
    <source>
        <dbReference type="EMBL" id="KAB2330727.1"/>
    </source>
</evidence>
<dbReference type="Proteomes" id="UP000441354">
    <property type="component" value="Unassembled WGS sequence"/>
</dbReference>
<keyword evidence="2" id="KW-1185">Reference proteome</keyword>
<dbReference type="PANTHER" id="PTHR48100:SF59">
    <property type="entry name" value="ADENOSYLCOBALAMIN_ALPHA-RIBAZOLE PHOSPHATASE"/>
    <property type="match status" value="1"/>
</dbReference>
<dbReference type="InterPro" id="IPR050275">
    <property type="entry name" value="PGM_Phosphatase"/>
</dbReference>
<dbReference type="Gene3D" id="3.40.50.1240">
    <property type="entry name" value="Phosphoglycerate mutase-like"/>
    <property type="match status" value="1"/>
</dbReference>
<dbReference type="EMBL" id="WBOT01000007">
    <property type="protein sequence ID" value="KAB2330727.1"/>
    <property type="molecule type" value="Genomic_DNA"/>
</dbReference>
<dbReference type="Pfam" id="PF00300">
    <property type="entry name" value="His_Phos_1"/>
    <property type="match status" value="1"/>
</dbReference>
<organism evidence="1 2">
    <name type="scientific">Bacillus mesophilum</name>
    <dbReference type="NCBI Taxonomy" id="1071718"/>
    <lineage>
        <taxon>Bacteria</taxon>
        <taxon>Bacillati</taxon>
        <taxon>Bacillota</taxon>
        <taxon>Bacilli</taxon>
        <taxon>Bacillales</taxon>
        <taxon>Bacillaceae</taxon>
        <taxon>Bacillus</taxon>
    </lineage>
</organism>
<dbReference type="OrthoDB" id="2185101at2"/>